<proteinExistence type="predicted"/>
<feature type="region of interest" description="Disordered" evidence="1">
    <location>
        <begin position="1"/>
        <end position="24"/>
    </location>
</feature>
<organism evidence="2 3">
    <name type="scientific">Mycobacterium talmoniae</name>
    <dbReference type="NCBI Taxonomy" id="1858794"/>
    <lineage>
        <taxon>Bacteria</taxon>
        <taxon>Bacillati</taxon>
        <taxon>Actinomycetota</taxon>
        <taxon>Actinomycetes</taxon>
        <taxon>Mycobacteriales</taxon>
        <taxon>Mycobacteriaceae</taxon>
        <taxon>Mycobacterium</taxon>
    </lineage>
</organism>
<evidence type="ECO:0000313" key="3">
    <source>
        <dbReference type="Proteomes" id="UP000238296"/>
    </source>
</evidence>
<gene>
    <name evidence="2" type="ORF">C1Y40_00762</name>
</gene>
<dbReference type="Proteomes" id="UP000238296">
    <property type="component" value="Unassembled WGS sequence"/>
</dbReference>
<name>A0A2S8BQW6_9MYCO</name>
<dbReference type="EMBL" id="PPEA01000107">
    <property type="protein sequence ID" value="PQM49016.1"/>
    <property type="molecule type" value="Genomic_DNA"/>
</dbReference>
<comment type="caution">
    <text evidence="2">The sequence shown here is derived from an EMBL/GenBank/DDBJ whole genome shotgun (WGS) entry which is preliminary data.</text>
</comment>
<dbReference type="AlphaFoldDB" id="A0A2S8BQW6"/>
<sequence>MGGEGLPLKGAASPEKTVTGSGDPVTYRGISRFARRPSAKLQDAAAGALVRALLTPPLHSRDHSVM</sequence>
<accession>A0A2S8BQW6</accession>
<evidence type="ECO:0000256" key="1">
    <source>
        <dbReference type="SAM" id="MobiDB-lite"/>
    </source>
</evidence>
<reference evidence="2 3" key="1">
    <citation type="journal article" date="2017" name="Int. J. Syst. Evol. Microbiol.">
        <title>Mycobacterium talmoniae sp. nov., a slowly growing mycobacterium isolated from human respiratory samples.</title>
        <authorList>
            <person name="Davidson R.M."/>
            <person name="DeGroote M.A."/>
            <person name="Marola J.L."/>
            <person name="Buss S."/>
            <person name="Jones V."/>
            <person name="McNeil M.R."/>
            <person name="Freifeld A.G."/>
            <person name="Elaine Epperson L."/>
            <person name="Hasan N.A."/>
            <person name="Jackson M."/>
            <person name="Iwen P.C."/>
            <person name="Salfinger M."/>
            <person name="Strong M."/>
        </authorList>
    </citation>
    <scope>NUCLEOTIDE SEQUENCE [LARGE SCALE GENOMIC DNA]</scope>
    <source>
        <strain evidence="2 3">ATCC BAA-2683</strain>
    </source>
</reference>
<evidence type="ECO:0000313" key="2">
    <source>
        <dbReference type="EMBL" id="PQM49016.1"/>
    </source>
</evidence>
<protein>
    <submittedName>
        <fullName evidence="2">Uncharacterized protein</fullName>
    </submittedName>
</protein>